<sequence>MNASEETIRKTPENLKQDPGKTNAEFIFIFQNFQYPFDPENKTGTYSISSPEKSPLTVESKSPPVKLKPIPVFRSYVLILCSDVFLLNFTFLF</sequence>
<keyword evidence="4" id="KW-1185">Reference proteome</keyword>
<reference evidence="3 4" key="1">
    <citation type="journal article" date="2002" name="Genome Res.">
        <title>The genome of Methanosarcina acetivorans reveals extensive metabolic and physiological diversity.</title>
        <authorList>
            <person name="Galagan J.E."/>
            <person name="Nusbaum C."/>
            <person name="Roy A."/>
            <person name="Endrizzi M.G."/>
            <person name="Macdonald P."/>
            <person name="FitzHugh W."/>
            <person name="Calvo S."/>
            <person name="Engels R."/>
            <person name="Smirnov S."/>
            <person name="Atnoor D."/>
            <person name="Brown A."/>
            <person name="Allen N."/>
            <person name="Naylor J."/>
            <person name="Stange-Thomann N."/>
            <person name="DeArellano K."/>
            <person name="Johnson R."/>
            <person name="Linton L."/>
            <person name="McEwan P."/>
            <person name="McKernan K."/>
            <person name="Talamas J."/>
            <person name="Tirrell A."/>
            <person name="Ye W."/>
            <person name="Zimmer A."/>
            <person name="Barber R.D."/>
            <person name="Cann I."/>
            <person name="Graham D.E."/>
            <person name="Grahame D.A."/>
            <person name="Guss A."/>
            <person name="Hedderich R."/>
            <person name="Ingram-Smith C."/>
            <person name="Kuettner C.H."/>
            <person name="Krzycki J.A."/>
            <person name="Leigh J.A."/>
            <person name="Li W."/>
            <person name="Liu J."/>
            <person name="Mukhopadhyay B."/>
            <person name="Reeve J.N."/>
            <person name="Smith K."/>
            <person name="Springer T.A."/>
            <person name="Umayam L.A."/>
            <person name="White O."/>
            <person name="White R.H."/>
            <person name="de Macario E.C."/>
            <person name="Ferry J.G."/>
            <person name="Jarrell K.F."/>
            <person name="Jing H."/>
            <person name="Macario A.J.L."/>
            <person name="Paulsen I."/>
            <person name="Pritchett M."/>
            <person name="Sowers K.R."/>
            <person name="Swanson R.V."/>
            <person name="Zinder S.H."/>
            <person name="Lander E."/>
            <person name="Metcalf W.W."/>
            <person name="Birren B."/>
        </authorList>
    </citation>
    <scope>NUCLEOTIDE SEQUENCE [LARGE SCALE GENOMIC DNA]</scope>
    <source>
        <strain evidence="4">ATCC 35395 / DSM 2834 / JCM 12185 / C2A</strain>
    </source>
</reference>
<feature type="transmembrane region" description="Helical" evidence="2">
    <location>
        <begin position="73"/>
        <end position="92"/>
    </location>
</feature>
<protein>
    <submittedName>
        <fullName evidence="3">Uncharacterized protein</fullName>
    </submittedName>
</protein>
<dbReference type="Proteomes" id="UP000002487">
    <property type="component" value="Chromosome"/>
</dbReference>
<feature type="region of interest" description="Disordered" evidence="1">
    <location>
        <begin position="44"/>
        <end position="63"/>
    </location>
</feature>
<dbReference type="HOGENOM" id="CLU_2392854_0_0_2"/>
<name>Q8THK5_METAC</name>
<feature type="compositionally biased region" description="Polar residues" evidence="1">
    <location>
        <begin position="44"/>
        <end position="60"/>
    </location>
</feature>
<proteinExistence type="predicted"/>
<evidence type="ECO:0000256" key="2">
    <source>
        <dbReference type="SAM" id="Phobius"/>
    </source>
</evidence>
<evidence type="ECO:0000313" key="4">
    <source>
        <dbReference type="Proteomes" id="UP000002487"/>
    </source>
</evidence>
<accession>Q8THK5</accession>
<evidence type="ECO:0000256" key="1">
    <source>
        <dbReference type="SAM" id="MobiDB-lite"/>
    </source>
</evidence>
<dbReference type="EnsemblBacteria" id="AAM07849">
    <property type="protein sequence ID" value="AAM07849"/>
    <property type="gene ID" value="MA_4509"/>
</dbReference>
<dbReference type="AlphaFoldDB" id="Q8THK5"/>
<keyword evidence="2" id="KW-0812">Transmembrane</keyword>
<gene>
    <name evidence="3" type="ordered locus">MA_4509</name>
</gene>
<dbReference type="EMBL" id="AE010299">
    <property type="protein sequence ID" value="AAM07849.1"/>
    <property type="molecule type" value="Genomic_DNA"/>
</dbReference>
<keyword evidence="2" id="KW-1133">Transmembrane helix</keyword>
<dbReference type="KEGG" id="mac:MA_4509"/>
<keyword evidence="2" id="KW-0472">Membrane</keyword>
<dbReference type="InParanoid" id="Q8THK5"/>
<evidence type="ECO:0000313" key="3">
    <source>
        <dbReference type="EMBL" id="AAM07849.1"/>
    </source>
</evidence>
<organism evidence="3 4">
    <name type="scientific">Methanosarcina acetivorans (strain ATCC 35395 / DSM 2834 / JCM 12185 / C2A)</name>
    <dbReference type="NCBI Taxonomy" id="188937"/>
    <lineage>
        <taxon>Archaea</taxon>
        <taxon>Methanobacteriati</taxon>
        <taxon>Methanobacteriota</taxon>
        <taxon>Stenosarchaea group</taxon>
        <taxon>Methanomicrobia</taxon>
        <taxon>Methanosarcinales</taxon>
        <taxon>Methanosarcinaceae</taxon>
        <taxon>Methanosarcina</taxon>
    </lineage>
</organism>